<comment type="caution">
    <text evidence="6">The sequence shown here is derived from an EMBL/GenBank/DDBJ whole genome shotgun (WGS) entry which is preliminary data.</text>
</comment>
<dbReference type="GO" id="GO:0016301">
    <property type="term" value="F:kinase activity"/>
    <property type="evidence" value="ECO:0007669"/>
    <property type="project" value="UniProtKB-KW"/>
</dbReference>
<dbReference type="Pfam" id="PF19279">
    <property type="entry name" value="YegS_C"/>
    <property type="match status" value="1"/>
</dbReference>
<dbReference type="InterPro" id="IPR001206">
    <property type="entry name" value="Diacylglycerol_kinase_cat_dom"/>
</dbReference>
<dbReference type="PROSITE" id="PS50146">
    <property type="entry name" value="DAGK"/>
    <property type="match status" value="1"/>
</dbReference>
<name>A0ABU3CYY8_9FLAO</name>
<dbReference type="InterPro" id="IPR045540">
    <property type="entry name" value="YegS/DAGK_C"/>
</dbReference>
<dbReference type="InterPro" id="IPR050187">
    <property type="entry name" value="Lipid_Phosphate_FormReg"/>
</dbReference>
<sequence length="294" mass="32546">MIGIKEILLVVNPIAGDIDKKEMVEDFKAIAARINTEVFIYHTKGERDIEHVKNIAKERKPVRIVAAGGDGTIKLVAEAIRGMDITLGIIPSGSANALALNLNLPKNLEEQINVALGEHYLNIDLISLNDELGLHMSDLGINAELIDNYESSSFRGKFGYLLQTIPTLIQSKYPFEFIIETENCTTTENGVLLAIANASKYGTGAKVNPKGKLDDGIFEILIFKNLDILEIMKTLRNEVNLSPEFLKILQLKKARISCKEPVAFQIDGEYRGEVNTVDVKILSEKIKIAVPEKD</sequence>
<organism evidence="6 7">
    <name type="scientific">Autumnicola edwardsiae</name>
    <dbReference type="NCBI Taxonomy" id="3075594"/>
    <lineage>
        <taxon>Bacteria</taxon>
        <taxon>Pseudomonadati</taxon>
        <taxon>Bacteroidota</taxon>
        <taxon>Flavobacteriia</taxon>
        <taxon>Flavobacteriales</taxon>
        <taxon>Flavobacteriaceae</taxon>
        <taxon>Autumnicola</taxon>
    </lineage>
</organism>
<keyword evidence="4" id="KW-0067">ATP-binding</keyword>
<evidence type="ECO:0000256" key="4">
    <source>
        <dbReference type="ARBA" id="ARBA00022840"/>
    </source>
</evidence>
<dbReference type="InterPro" id="IPR016064">
    <property type="entry name" value="NAD/diacylglycerol_kinase_sf"/>
</dbReference>
<keyword evidence="3 6" id="KW-0418">Kinase</keyword>
<gene>
    <name evidence="6" type="ORF">RM529_15655</name>
</gene>
<accession>A0ABU3CYY8</accession>
<dbReference type="SMART" id="SM00046">
    <property type="entry name" value="DAGKc"/>
    <property type="match status" value="1"/>
</dbReference>
<dbReference type="Gene3D" id="2.60.200.40">
    <property type="match status" value="1"/>
</dbReference>
<dbReference type="PANTHER" id="PTHR12358:SF106">
    <property type="entry name" value="LIPID KINASE YEGS"/>
    <property type="match status" value="1"/>
</dbReference>
<dbReference type="EMBL" id="JAVRHP010000136">
    <property type="protein sequence ID" value="MDT0651591.1"/>
    <property type="molecule type" value="Genomic_DNA"/>
</dbReference>
<evidence type="ECO:0000313" key="6">
    <source>
        <dbReference type="EMBL" id="MDT0651591.1"/>
    </source>
</evidence>
<keyword evidence="1" id="KW-0808">Transferase</keyword>
<dbReference type="SUPFAM" id="SSF111331">
    <property type="entry name" value="NAD kinase/diacylglycerol kinase-like"/>
    <property type="match status" value="1"/>
</dbReference>
<evidence type="ECO:0000256" key="3">
    <source>
        <dbReference type="ARBA" id="ARBA00022777"/>
    </source>
</evidence>
<dbReference type="Pfam" id="PF00781">
    <property type="entry name" value="DAGK_cat"/>
    <property type="match status" value="1"/>
</dbReference>
<dbReference type="Gene3D" id="3.40.50.10330">
    <property type="entry name" value="Probable inorganic polyphosphate/atp-NAD kinase, domain 1"/>
    <property type="match status" value="1"/>
</dbReference>
<evidence type="ECO:0000256" key="2">
    <source>
        <dbReference type="ARBA" id="ARBA00022741"/>
    </source>
</evidence>
<evidence type="ECO:0000313" key="7">
    <source>
        <dbReference type="Proteomes" id="UP001248819"/>
    </source>
</evidence>
<dbReference type="InterPro" id="IPR017438">
    <property type="entry name" value="ATP-NAD_kinase_N"/>
</dbReference>
<evidence type="ECO:0000256" key="1">
    <source>
        <dbReference type="ARBA" id="ARBA00022679"/>
    </source>
</evidence>
<dbReference type="RefSeq" id="WP_311485691.1">
    <property type="nucleotide sequence ID" value="NZ_JAVRHP010000136.1"/>
</dbReference>
<proteinExistence type="predicted"/>
<dbReference type="Proteomes" id="UP001248819">
    <property type="component" value="Unassembled WGS sequence"/>
</dbReference>
<evidence type="ECO:0000259" key="5">
    <source>
        <dbReference type="PROSITE" id="PS50146"/>
    </source>
</evidence>
<reference evidence="6 7" key="1">
    <citation type="submission" date="2023-09" db="EMBL/GenBank/DDBJ databases">
        <authorList>
            <person name="Rey-Velasco X."/>
        </authorList>
    </citation>
    <scope>NUCLEOTIDE SEQUENCE [LARGE SCALE GENOMIC DNA]</scope>
    <source>
        <strain evidence="6 7">F297</strain>
    </source>
</reference>
<keyword evidence="7" id="KW-1185">Reference proteome</keyword>
<protein>
    <submittedName>
        <fullName evidence="6">Diacylglycerol kinase family protein</fullName>
    </submittedName>
</protein>
<keyword evidence="2" id="KW-0547">Nucleotide-binding</keyword>
<dbReference type="PANTHER" id="PTHR12358">
    <property type="entry name" value="SPHINGOSINE KINASE"/>
    <property type="match status" value="1"/>
</dbReference>
<feature type="domain" description="DAGKc" evidence="5">
    <location>
        <begin position="2"/>
        <end position="132"/>
    </location>
</feature>